<organism evidence="2 3">
    <name type="scientific">Geobacter pickeringii</name>
    <dbReference type="NCBI Taxonomy" id="345632"/>
    <lineage>
        <taxon>Bacteria</taxon>
        <taxon>Pseudomonadati</taxon>
        <taxon>Thermodesulfobacteriota</taxon>
        <taxon>Desulfuromonadia</taxon>
        <taxon>Geobacterales</taxon>
        <taxon>Geobacteraceae</taxon>
        <taxon>Geobacter</taxon>
    </lineage>
</organism>
<dbReference type="Gene3D" id="3.30.700.20">
    <property type="entry name" value="Hypothetical protein ph0010, domain 1"/>
    <property type="match status" value="1"/>
</dbReference>
<dbReference type="Gene3D" id="3.30.1490.150">
    <property type="entry name" value="Hypothetical protein ph0010, domain 2"/>
    <property type="match status" value="1"/>
</dbReference>
<dbReference type="PANTHER" id="PTHR13016">
    <property type="entry name" value="AMMECR1 HOMOLOG"/>
    <property type="match status" value="1"/>
</dbReference>
<dbReference type="Proteomes" id="UP000057609">
    <property type="component" value="Chromosome"/>
</dbReference>
<dbReference type="NCBIfam" id="TIGR04335">
    <property type="entry name" value="AmmeMemoSam_A"/>
    <property type="match status" value="1"/>
</dbReference>
<reference evidence="2 3" key="1">
    <citation type="journal article" date="2015" name="Genome Announc.">
        <title>Complete Genome of Geobacter pickeringii G13T, a Metal-Reducing Isolate from Sedimentary Kaolin Deposits.</title>
        <authorList>
            <person name="Badalamenti J.P."/>
            <person name="Bond D.R."/>
        </authorList>
    </citation>
    <scope>NUCLEOTIDE SEQUENCE [LARGE SCALE GENOMIC DNA]</scope>
    <source>
        <strain evidence="2 3">G13</strain>
    </source>
</reference>
<dbReference type="OrthoDB" id="9782820at2"/>
<dbReference type="SUPFAM" id="SSF143447">
    <property type="entry name" value="AMMECR1-like"/>
    <property type="match status" value="1"/>
</dbReference>
<dbReference type="AlphaFoldDB" id="A0A0B5BIJ2"/>
<accession>A0A0B5BIJ2</accession>
<dbReference type="PANTHER" id="PTHR13016:SF0">
    <property type="entry name" value="AMME SYNDROME CANDIDATE GENE 1 PROTEIN"/>
    <property type="match status" value="1"/>
</dbReference>
<dbReference type="STRING" id="345632.GPICK_11135"/>
<gene>
    <name evidence="2" type="ORF">GPICK_11135</name>
</gene>
<dbReference type="EMBL" id="CP009788">
    <property type="protein sequence ID" value="AJE03831.1"/>
    <property type="molecule type" value="Genomic_DNA"/>
</dbReference>
<evidence type="ECO:0000313" key="3">
    <source>
        <dbReference type="Proteomes" id="UP000057609"/>
    </source>
</evidence>
<evidence type="ECO:0000313" key="2">
    <source>
        <dbReference type="EMBL" id="AJE03831.1"/>
    </source>
</evidence>
<dbReference type="PROSITE" id="PS51112">
    <property type="entry name" value="AMMECR1"/>
    <property type="match status" value="1"/>
</dbReference>
<sequence>MKRGDRVTRELSDSAKQQLLLIAREAVVNYVANGIVSETSAPAEGLHEQRGCFVCLKKNGNLRGCIGNFVSDKPLFQLVQEIAISAATRDPRFYPMRMEDLDDFSVEISVLSSLSKISSCDEIRIGTHGIYVEKNFCRGVLLPQVATEQGWDRDTFLSQTCIKAGLKFDDWKEGADIYIFSAEVFS</sequence>
<name>A0A0B5BIJ2_9BACT</name>
<dbReference type="NCBIfam" id="TIGR00296">
    <property type="entry name" value="TIGR00296 family protein"/>
    <property type="match status" value="1"/>
</dbReference>
<evidence type="ECO:0000259" key="1">
    <source>
        <dbReference type="PROSITE" id="PS51112"/>
    </source>
</evidence>
<keyword evidence="3" id="KW-1185">Reference proteome</keyword>
<dbReference type="Pfam" id="PF01871">
    <property type="entry name" value="AMMECR1"/>
    <property type="match status" value="1"/>
</dbReference>
<dbReference type="InterPro" id="IPR027485">
    <property type="entry name" value="AMMECR1_N"/>
</dbReference>
<proteinExistence type="predicted"/>
<dbReference type="KEGG" id="gpi:GPICK_11135"/>
<protein>
    <recommendedName>
        <fullName evidence="1">AMMECR1 domain-containing protein</fullName>
    </recommendedName>
</protein>
<dbReference type="InterPro" id="IPR036071">
    <property type="entry name" value="AMMECR1_dom_sf"/>
</dbReference>
<feature type="domain" description="AMMECR1" evidence="1">
    <location>
        <begin position="14"/>
        <end position="186"/>
    </location>
</feature>
<dbReference type="InterPro" id="IPR023473">
    <property type="entry name" value="AMMECR1"/>
</dbReference>
<dbReference type="InterPro" id="IPR002733">
    <property type="entry name" value="AMMECR1_domain"/>
</dbReference>
<dbReference type="InterPro" id="IPR027623">
    <property type="entry name" value="AmmeMemoSam_A"/>
</dbReference>
<dbReference type="HOGENOM" id="CLU_095686_1_1_7"/>